<gene>
    <name evidence="2" type="ORF">BAE44_0020989</name>
</gene>
<dbReference type="Proteomes" id="UP000095767">
    <property type="component" value="Unassembled WGS sequence"/>
</dbReference>
<dbReference type="STRING" id="888268.A0A1E5UYM6"/>
<protein>
    <recommendedName>
        <fullName evidence="1">Reverse transcriptase zinc-binding domain-containing protein</fullName>
    </recommendedName>
</protein>
<evidence type="ECO:0000259" key="1">
    <source>
        <dbReference type="Pfam" id="PF13966"/>
    </source>
</evidence>
<accession>A0A1E5UYM6</accession>
<proteinExistence type="predicted"/>
<evidence type="ECO:0000313" key="2">
    <source>
        <dbReference type="EMBL" id="OEL17990.1"/>
    </source>
</evidence>
<dbReference type="AlphaFoldDB" id="A0A1E5UYM6"/>
<evidence type="ECO:0000313" key="3">
    <source>
        <dbReference type="Proteomes" id="UP000095767"/>
    </source>
</evidence>
<feature type="non-terminal residue" evidence="2">
    <location>
        <position position="1"/>
    </location>
</feature>
<organism evidence="2 3">
    <name type="scientific">Dichanthelium oligosanthes</name>
    <dbReference type="NCBI Taxonomy" id="888268"/>
    <lineage>
        <taxon>Eukaryota</taxon>
        <taxon>Viridiplantae</taxon>
        <taxon>Streptophyta</taxon>
        <taxon>Embryophyta</taxon>
        <taxon>Tracheophyta</taxon>
        <taxon>Spermatophyta</taxon>
        <taxon>Magnoliopsida</taxon>
        <taxon>Liliopsida</taxon>
        <taxon>Poales</taxon>
        <taxon>Poaceae</taxon>
        <taxon>PACMAD clade</taxon>
        <taxon>Panicoideae</taxon>
        <taxon>Panicodae</taxon>
        <taxon>Paniceae</taxon>
        <taxon>Dichantheliinae</taxon>
        <taxon>Dichanthelium</taxon>
    </lineage>
</organism>
<name>A0A1E5UYM6_9POAL</name>
<feature type="domain" description="Reverse transcriptase zinc-binding" evidence="1">
    <location>
        <begin position="7"/>
        <end position="90"/>
    </location>
</feature>
<reference evidence="2 3" key="1">
    <citation type="submission" date="2016-09" db="EMBL/GenBank/DDBJ databases">
        <title>The draft genome of Dichanthelium oligosanthes: A C3 panicoid grass species.</title>
        <authorList>
            <person name="Studer A.J."/>
            <person name="Schnable J.C."/>
            <person name="Brutnell T.P."/>
        </authorList>
    </citation>
    <scope>NUCLEOTIDE SEQUENCE [LARGE SCALE GENOMIC DNA]</scope>
    <source>
        <strain evidence="3">cv. Kellogg 1175</strain>
        <tissue evidence="2">Leaf</tissue>
    </source>
</reference>
<dbReference type="InterPro" id="IPR026960">
    <property type="entry name" value="RVT-Znf"/>
</dbReference>
<comment type="caution">
    <text evidence="2">The sequence shown here is derived from an EMBL/GenBank/DDBJ whole genome shotgun (WGS) entry which is preliminary data.</text>
</comment>
<dbReference type="OrthoDB" id="694177at2759"/>
<dbReference type="Pfam" id="PF13966">
    <property type="entry name" value="zf-RVT"/>
    <property type="match status" value="1"/>
</dbReference>
<dbReference type="EMBL" id="LWDX02058106">
    <property type="protein sequence ID" value="OEL17990.1"/>
    <property type="molecule type" value="Genomic_DNA"/>
</dbReference>
<keyword evidence="3" id="KW-1185">Reference proteome</keyword>
<sequence>LERSGKYTTKSLYEFMTHSGVVDALMVEIWKCKVPLKIQIFMWIVFHDKIQPAVPWKRRNWSGAEQFKPCAQMVSTDHIMFQCPIAIFLWVFIRDVLEWGSAPTNSEEVGADLLGYGRQVTRQNLIFICAGALCAL</sequence>